<evidence type="ECO:0000256" key="5">
    <source>
        <dbReference type="ARBA" id="ARBA00023242"/>
    </source>
</evidence>
<evidence type="ECO:0000313" key="9">
    <source>
        <dbReference type="Proteomes" id="UP000000763"/>
    </source>
</evidence>
<dbReference type="PANTHER" id="PTHR45959:SF59">
    <property type="entry name" value="BHLH DOMAIN-CONTAINING PROTEIN"/>
    <property type="match status" value="1"/>
</dbReference>
<sequence>MAYSTNQIMILQHAWMLVGEANSQLIISTVAHSWYQSNSIEVVLWWFWSRIAQTPTEYGFFGQAMACRTDEENDDDPRALEHLDPLSMQQLAESLANELFNQPQEQQEEQHGYHNPSLRVLPFVGDINKPEGHTPAAAAIRDSFFSLTNGSSSSLNFSALEQQQDSGPMTKFCSPLSEMKRGGRRATSSMQEHVIAERKRREKMHQQFTTLASIVPEITKTDKVSVLGSTIEYVHHLRERVKILQDIQSMGSTQPPISDARSRAGSGDDEDDDGNNNEVEIKVEANLQGTTVLLRVVCPEKKGVLIKLLTELEKLGLSTMNTNVVPFADSSLNITITAQIDNASCTTVELVKNLKSTLRNF</sequence>
<reference evidence="9" key="1">
    <citation type="journal article" date="2005" name="Nature">
        <title>The map-based sequence of the rice genome.</title>
        <authorList>
            <consortium name="International rice genome sequencing project (IRGSP)"/>
            <person name="Matsumoto T."/>
            <person name="Wu J."/>
            <person name="Kanamori H."/>
            <person name="Katayose Y."/>
            <person name="Fujisawa M."/>
            <person name="Namiki N."/>
            <person name="Mizuno H."/>
            <person name="Yamamoto K."/>
            <person name="Antonio B.A."/>
            <person name="Baba T."/>
            <person name="Sakata K."/>
            <person name="Nagamura Y."/>
            <person name="Aoki H."/>
            <person name="Arikawa K."/>
            <person name="Arita K."/>
            <person name="Bito T."/>
            <person name="Chiden Y."/>
            <person name="Fujitsuka N."/>
            <person name="Fukunaka R."/>
            <person name="Hamada M."/>
            <person name="Harada C."/>
            <person name="Hayashi A."/>
            <person name="Hijishita S."/>
            <person name="Honda M."/>
            <person name="Hosokawa S."/>
            <person name="Ichikawa Y."/>
            <person name="Idonuma A."/>
            <person name="Iijima M."/>
            <person name="Ikeda M."/>
            <person name="Ikeno M."/>
            <person name="Ito K."/>
            <person name="Ito S."/>
            <person name="Ito T."/>
            <person name="Ito Y."/>
            <person name="Ito Y."/>
            <person name="Iwabuchi A."/>
            <person name="Kamiya K."/>
            <person name="Karasawa W."/>
            <person name="Kurita K."/>
            <person name="Katagiri S."/>
            <person name="Kikuta A."/>
            <person name="Kobayashi H."/>
            <person name="Kobayashi N."/>
            <person name="Machita K."/>
            <person name="Maehara T."/>
            <person name="Masukawa M."/>
            <person name="Mizubayashi T."/>
            <person name="Mukai Y."/>
            <person name="Nagasaki H."/>
            <person name="Nagata Y."/>
            <person name="Naito S."/>
            <person name="Nakashima M."/>
            <person name="Nakama Y."/>
            <person name="Nakamichi Y."/>
            <person name="Nakamura M."/>
            <person name="Meguro A."/>
            <person name="Negishi M."/>
            <person name="Ohta I."/>
            <person name="Ohta T."/>
            <person name="Okamoto M."/>
            <person name="Ono N."/>
            <person name="Saji S."/>
            <person name="Sakaguchi M."/>
            <person name="Sakai K."/>
            <person name="Shibata M."/>
            <person name="Shimokawa T."/>
            <person name="Song J."/>
            <person name="Takazaki Y."/>
            <person name="Terasawa K."/>
            <person name="Tsugane M."/>
            <person name="Tsuji K."/>
            <person name="Ueda S."/>
            <person name="Waki K."/>
            <person name="Yamagata H."/>
            <person name="Yamamoto M."/>
            <person name="Yamamoto S."/>
            <person name="Yamane H."/>
            <person name="Yoshiki S."/>
            <person name="Yoshihara R."/>
            <person name="Yukawa K."/>
            <person name="Zhong H."/>
            <person name="Yano M."/>
            <person name="Yuan Q."/>
            <person name="Ouyang S."/>
            <person name="Liu J."/>
            <person name="Jones K.M."/>
            <person name="Gansberger K."/>
            <person name="Moffat K."/>
            <person name="Hill J."/>
            <person name="Bera J."/>
            <person name="Fadrosh D."/>
            <person name="Jin S."/>
            <person name="Johri S."/>
            <person name="Kim M."/>
            <person name="Overton L."/>
            <person name="Reardon M."/>
            <person name="Tsitrin T."/>
            <person name="Vuong H."/>
            <person name="Weaver B."/>
            <person name="Ciecko A."/>
            <person name="Tallon L."/>
            <person name="Jackson J."/>
            <person name="Pai G."/>
            <person name="Aken S.V."/>
            <person name="Utterback T."/>
            <person name="Reidmuller S."/>
            <person name="Feldblyum T."/>
            <person name="Hsiao J."/>
            <person name="Zismann V."/>
            <person name="Iobst S."/>
            <person name="de Vazeille A.R."/>
            <person name="Buell C.R."/>
            <person name="Ying K."/>
            <person name="Li Y."/>
            <person name="Lu T."/>
            <person name="Huang Y."/>
            <person name="Zhao Q."/>
            <person name="Feng Q."/>
            <person name="Zhang L."/>
            <person name="Zhu J."/>
            <person name="Weng Q."/>
            <person name="Mu J."/>
            <person name="Lu Y."/>
            <person name="Fan D."/>
            <person name="Liu Y."/>
            <person name="Guan J."/>
            <person name="Zhang Y."/>
            <person name="Yu S."/>
            <person name="Liu X."/>
            <person name="Zhang Y."/>
            <person name="Hong G."/>
            <person name="Han B."/>
            <person name="Choisne N."/>
            <person name="Demange N."/>
            <person name="Orjeda G."/>
            <person name="Samain S."/>
            <person name="Cattolico L."/>
            <person name="Pelletier E."/>
            <person name="Couloux A."/>
            <person name="Segurens B."/>
            <person name="Wincker P."/>
            <person name="D'Hont A."/>
            <person name="Scarpelli C."/>
            <person name="Weissenbach J."/>
            <person name="Salanoubat M."/>
            <person name="Quetier F."/>
            <person name="Yu Y."/>
            <person name="Kim H.R."/>
            <person name="Rambo T."/>
            <person name="Currie J."/>
            <person name="Collura K."/>
            <person name="Luo M."/>
            <person name="Yang T."/>
            <person name="Ammiraju J.S.S."/>
            <person name="Engler F."/>
            <person name="Soderlund C."/>
            <person name="Wing R.A."/>
            <person name="Palmer L.E."/>
            <person name="de la Bastide M."/>
            <person name="Spiegel L."/>
            <person name="Nascimento L."/>
            <person name="Zutavern T."/>
            <person name="O'Shaughnessy A."/>
            <person name="Dike S."/>
            <person name="Dedhia N."/>
            <person name="Preston R."/>
            <person name="Balija V."/>
            <person name="McCombie W.R."/>
            <person name="Chow T."/>
            <person name="Chen H."/>
            <person name="Chung M."/>
            <person name="Chen C."/>
            <person name="Shaw J."/>
            <person name="Wu H."/>
            <person name="Hsiao K."/>
            <person name="Chao Y."/>
            <person name="Chu M."/>
            <person name="Cheng C."/>
            <person name="Hour A."/>
            <person name="Lee P."/>
            <person name="Lin S."/>
            <person name="Lin Y."/>
            <person name="Liou J."/>
            <person name="Liu S."/>
            <person name="Hsing Y."/>
            <person name="Raghuvanshi S."/>
            <person name="Mohanty A."/>
            <person name="Bharti A.K."/>
            <person name="Gaur A."/>
            <person name="Gupta V."/>
            <person name="Kumar D."/>
            <person name="Ravi V."/>
            <person name="Vij S."/>
            <person name="Kapur A."/>
            <person name="Khurana P."/>
            <person name="Khurana P."/>
            <person name="Khurana J.P."/>
            <person name="Tyagi A.K."/>
            <person name="Gaikwad K."/>
            <person name="Singh A."/>
            <person name="Dalal V."/>
            <person name="Srivastava S."/>
            <person name="Dixit A."/>
            <person name="Pal A.K."/>
            <person name="Ghazi I.A."/>
            <person name="Yadav M."/>
            <person name="Pandit A."/>
            <person name="Bhargava A."/>
            <person name="Sureshbabu K."/>
            <person name="Batra K."/>
            <person name="Sharma T.R."/>
            <person name="Mohapatra T."/>
            <person name="Singh N.K."/>
            <person name="Messing J."/>
            <person name="Nelson A.B."/>
            <person name="Fuks G."/>
            <person name="Kavchok S."/>
            <person name="Keizer G."/>
            <person name="Linton E."/>
            <person name="Llaca V."/>
            <person name="Song R."/>
            <person name="Tanyolac B."/>
            <person name="Young S."/>
            <person name="Ho-Il K."/>
            <person name="Hahn J.H."/>
            <person name="Sangsakoo G."/>
            <person name="Vanavichit A."/>
            <person name="de Mattos Luiz.A.T."/>
            <person name="Zimmer P.D."/>
            <person name="Malone G."/>
            <person name="Dellagostin O."/>
            <person name="de Oliveira A.C."/>
            <person name="Bevan M."/>
            <person name="Bancroft I."/>
            <person name="Minx P."/>
            <person name="Cordum H."/>
            <person name="Wilson R."/>
            <person name="Cheng Z."/>
            <person name="Jin W."/>
            <person name="Jiang J."/>
            <person name="Leong S.A."/>
            <person name="Iwama H."/>
            <person name="Gojobori T."/>
            <person name="Itoh T."/>
            <person name="Niimura Y."/>
            <person name="Fujii Y."/>
            <person name="Habara T."/>
            <person name="Sakai H."/>
            <person name="Sato Y."/>
            <person name="Wilson G."/>
            <person name="Kumar K."/>
            <person name="McCouch S."/>
            <person name="Juretic N."/>
            <person name="Hoen D."/>
            <person name="Wright S."/>
            <person name="Bruskiewich R."/>
            <person name="Bureau T."/>
            <person name="Miyao A."/>
            <person name="Hirochika H."/>
            <person name="Nishikawa T."/>
            <person name="Kadowaki K."/>
            <person name="Sugiura M."/>
            <person name="Burr B."/>
            <person name="Sasaki T."/>
        </authorList>
    </citation>
    <scope>NUCLEOTIDE SEQUENCE [LARGE SCALE GENOMIC DNA]</scope>
    <source>
        <strain evidence="9">cv. Nipponbare</strain>
    </source>
</reference>
<proteinExistence type="inferred from homology"/>
<dbReference type="Pfam" id="PF22754">
    <property type="entry name" value="bHLH-TF_ACT-like_plant"/>
    <property type="match status" value="1"/>
</dbReference>
<keyword evidence="3" id="KW-0805">Transcription regulation</keyword>
<dbReference type="InterPro" id="IPR052610">
    <property type="entry name" value="bHLH_transcription_regulator"/>
</dbReference>
<dbReference type="InterPro" id="IPR054502">
    <property type="entry name" value="bHLH-TF_ACT-like_plant"/>
</dbReference>
<protein>
    <submittedName>
        <fullName evidence="8">BHLH transcription factor</fullName>
    </submittedName>
</protein>
<reference evidence="9" key="2">
    <citation type="journal article" date="2008" name="Nucleic Acids Res.">
        <title>The rice annotation project database (RAP-DB): 2008 update.</title>
        <authorList>
            <consortium name="The rice annotation project (RAP)"/>
        </authorList>
    </citation>
    <scope>GENOME REANNOTATION</scope>
    <source>
        <strain evidence="9">cv. Nipponbare</strain>
    </source>
</reference>
<dbReference type="PROSITE" id="PS50888">
    <property type="entry name" value="BHLH"/>
    <property type="match status" value="1"/>
</dbReference>
<evidence type="ECO:0000256" key="3">
    <source>
        <dbReference type="ARBA" id="ARBA00023015"/>
    </source>
</evidence>
<comment type="similarity">
    <text evidence="2">Belongs to the bHLH protein family.</text>
</comment>
<dbReference type="GO" id="GO:0046983">
    <property type="term" value="F:protein dimerization activity"/>
    <property type="evidence" value="ECO:0007669"/>
    <property type="project" value="InterPro"/>
</dbReference>
<gene>
    <name evidence="8" type="ORF">OSJNBa0071K19.10</name>
</gene>
<evidence type="ECO:0000313" key="8">
    <source>
        <dbReference type="EMBL" id="AAK00421.2"/>
    </source>
</evidence>
<keyword evidence="4" id="KW-0804">Transcription</keyword>
<evidence type="ECO:0000256" key="2">
    <source>
        <dbReference type="ARBA" id="ARBA00005510"/>
    </source>
</evidence>
<comment type="subcellular location">
    <subcellularLocation>
        <location evidence="1">Nucleus</location>
    </subcellularLocation>
</comment>
<dbReference type="Gene3D" id="4.10.280.10">
    <property type="entry name" value="Helix-loop-helix DNA-binding domain"/>
    <property type="match status" value="1"/>
</dbReference>
<evidence type="ECO:0000256" key="1">
    <source>
        <dbReference type="ARBA" id="ARBA00004123"/>
    </source>
</evidence>
<evidence type="ECO:0000256" key="4">
    <source>
        <dbReference type="ARBA" id="ARBA00023163"/>
    </source>
</evidence>
<evidence type="ECO:0000256" key="6">
    <source>
        <dbReference type="SAM" id="MobiDB-lite"/>
    </source>
</evidence>
<name>A0A5S6RAG8_ORYSJ</name>
<dbReference type="Proteomes" id="UP000000763">
    <property type="component" value="Chromosome 10"/>
</dbReference>
<dbReference type="InterPro" id="IPR036638">
    <property type="entry name" value="HLH_DNA-bd_sf"/>
</dbReference>
<dbReference type="SUPFAM" id="SSF47459">
    <property type="entry name" value="HLH, helix-loop-helix DNA-binding domain"/>
    <property type="match status" value="1"/>
</dbReference>
<accession>A0A5S6RAG8</accession>
<dbReference type="InterPro" id="IPR011598">
    <property type="entry name" value="bHLH_dom"/>
</dbReference>
<dbReference type="GO" id="GO:0005634">
    <property type="term" value="C:nucleus"/>
    <property type="evidence" value="ECO:0007669"/>
    <property type="project" value="UniProtKB-SubCell"/>
</dbReference>
<dbReference type="Pfam" id="PF00010">
    <property type="entry name" value="HLH"/>
    <property type="match status" value="1"/>
</dbReference>
<organism evidence="8 9">
    <name type="scientific">Oryza sativa subsp. japonica</name>
    <name type="common">Rice</name>
    <dbReference type="NCBI Taxonomy" id="39947"/>
    <lineage>
        <taxon>Eukaryota</taxon>
        <taxon>Viridiplantae</taxon>
        <taxon>Streptophyta</taxon>
        <taxon>Embryophyta</taxon>
        <taxon>Tracheophyta</taxon>
        <taxon>Spermatophyta</taxon>
        <taxon>Magnoliopsida</taxon>
        <taxon>Liliopsida</taxon>
        <taxon>Poales</taxon>
        <taxon>Poaceae</taxon>
        <taxon>BOP clade</taxon>
        <taxon>Oryzoideae</taxon>
        <taxon>Oryzeae</taxon>
        <taxon>Oryzinae</taxon>
        <taxon>Oryza</taxon>
        <taxon>Oryza sativa</taxon>
    </lineage>
</organism>
<evidence type="ECO:0000259" key="7">
    <source>
        <dbReference type="PROSITE" id="PS50888"/>
    </source>
</evidence>
<dbReference type="PANTHER" id="PTHR45959">
    <property type="entry name" value="BHLH TRANSCRIPTION FACTOR"/>
    <property type="match status" value="1"/>
</dbReference>
<keyword evidence="5" id="KW-0539">Nucleus</keyword>
<dbReference type="SMART" id="SM00353">
    <property type="entry name" value="HLH"/>
    <property type="match status" value="1"/>
</dbReference>
<dbReference type="AlphaFoldDB" id="A0A5S6RAG8"/>
<feature type="domain" description="BHLH" evidence="7">
    <location>
        <begin position="188"/>
        <end position="237"/>
    </location>
</feature>
<dbReference type="EMBL" id="AC069324">
    <property type="protein sequence ID" value="AAK00421.2"/>
    <property type="molecule type" value="Genomic_DNA"/>
</dbReference>
<feature type="region of interest" description="Disordered" evidence="6">
    <location>
        <begin position="248"/>
        <end position="276"/>
    </location>
</feature>